<feature type="active site" description="Proton acceptor" evidence="5">
    <location>
        <position position="83"/>
    </location>
</feature>
<gene>
    <name evidence="6" type="ORF">QRD43_13360</name>
</gene>
<dbReference type="Pfam" id="PF02545">
    <property type="entry name" value="Maf"/>
    <property type="match status" value="1"/>
</dbReference>
<evidence type="ECO:0000256" key="2">
    <source>
        <dbReference type="ARBA" id="ARBA00022490"/>
    </source>
</evidence>
<keyword evidence="4 5" id="KW-0546">Nucleotide metabolism</keyword>
<feature type="site" description="Important for substrate specificity" evidence="5">
    <location>
        <position position="168"/>
    </location>
</feature>
<comment type="caution">
    <text evidence="6">The sequence shown here is derived from an EMBL/GenBank/DDBJ whole genome shotgun (WGS) entry which is preliminary data.</text>
</comment>
<evidence type="ECO:0000256" key="1">
    <source>
        <dbReference type="ARBA" id="ARBA00004496"/>
    </source>
</evidence>
<dbReference type="PIRSF" id="PIRSF006305">
    <property type="entry name" value="Maf"/>
    <property type="match status" value="1"/>
</dbReference>
<protein>
    <recommendedName>
        <fullName evidence="5">7-methyl-GTP pyrophosphatase</fullName>
        <shortName evidence="5">m(7)GTP pyrophosphatase</shortName>
        <ecNumber evidence="5">3.6.1.-</ecNumber>
    </recommendedName>
</protein>
<comment type="cofactor">
    <cofactor evidence="5">
        <name>a divalent metal cation</name>
        <dbReference type="ChEBI" id="CHEBI:60240"/>
    </cofactor>
</comment>
<feature type="site" description="Important for substrate specificity" evidence="5">
    <location>
        <position position="84"/>
    </location>
</feature>
<evidence type="ECO:0000313" key="6">
    <source>
        <dbReference type="EMBL" id="MDL5032897.1"/>
    </source>
</evidence>
<feature type="site" description="Important for substrate specificity" evidence="5">
    <location>
        <position position="26"/>
    </location>
</feature>
<dbReference type="HAMAP" id="MF_00528">
    <property type="entry name" value="Maf"/>
    <property type="match status" value="1"/>
</dbReference>
<dbReference type="EMBL" id="JASVDS010000003">
    <property type="protein sequence ID" value="MDL5032897.1"/>
    <property type="molecule type" value="Genomic_DNA"/>
</dbReference>
<dbReference type="PANTHER" id="PTHR43213:SF10">
    <property type="entry name" value="7-METHYL-GTP PYROPHOSPHATASE"/>
    <property type="match status" value="1"/>
</dbReference>
<dbReference type="RefSeq" id="WP_285982965.1">
    <property type="nucleotide sequence ID" value="NZ_JASVDS010000003.1"/>
</dbReference>
<dbReference type="Gene3D" id="3.90.950.10">
    <property type="match status" value="1"/>
</dbReference>
<keyword evidence="3 5" id="KW-0378">Hydrolase</keyword>
<dbReference type="InterPro" id="IPR029001">
    <property type="entry name" value="ITPase-like_fam"/>
</dbReference>
<name>A0ABT7LJ72_9BURK</name>
<accession>A0ABT7LJ72</accession>
<evidence type="ECO:0000256" key="4">
    <source>
        <dbReference type="ARBA" id="ARBA00023080"/>
    </source>
</evidence>
<evidence type="ECO:0000256" key="3">
    <source>
        <dbReference type="ARBA" id="ARBA00022801"/>
    </source>
</evidence>
<dbReference type="Proteomes" id="UP001238603">
    <property type="component" value="Unassembled WGS sequence"/>
</dbReference>
<organism evidence="6 7">
    <name type="scientific">Roseateles subflavus</name>
    <dbReference type="NCBI Taxonomy" id="3053353"/>
    <lineage>
        <taxon>Bacteria</taxon>
        <taxon>Pseudomonadati</taxon>
        <taxon>Pseudomonadota</taxon>
        <taxon>Betaproteobacteria</taxon>
        <taxon>Burkholderiales</taxon>
        <taxon>Sphaerotilaceae</taxon>
        <taxon>Roseateles</taxon>
    </lineage>
</organism>
<comment type="subcellular location">
    <subcellularLocation>
        <location evidence="1 5">Cytoplasm</location>
    </subcellularLocation>
</comment>
<dbReference type="InterPro" id="IPR003697">
    <property type="entry name" value="Maf-like"/>
</dbReference>
<comment type="caution">
    <text evidence="5">Lacks conserved residue(s) required for the propagation of feature annotation.</text>
</comment>
<evidence type="ECO:0000313" key="7">
    <source>
        <dbReference type="Proteomes" id="UP001238603"/>
    </source>
</evidence>
<keyword evidence="2 5" id="KW-0963">Cytoplasm</keyword>
<comment type="similarity">
    <text evidence="5">Belongs to the Maf family. YceF subfamily.</text>
</comment>
<keyword evidence="7" id="KW-1185">Reference proteome</keyword>
<dbReference type="EC" id="3.6.1.-" evidence="5"/>
<evidence type="ECO:0000256" key="5">
    <source>
        <dbReference type="HAMAP-Rule" id="MF_00528"/>
    </source>
</evidence>
<dbReference type="SUPFAM" id="SSF52972">
    <property type="entry name" value="ITPase-like"/>
    <property type="match status" value="1"/>
</dbReference>
<dbReference type="NCBIfam" id="TIGR00172">
    <property type="entry name" value="maf"/>
    <property type="match status" value="1"/>
</dbReference>
<dbReference type="CDD" id="cd00555">
    <property type="entry name" value="Maf"/>
    <property type="match status" value="1"/>
</dbReference>
<proteinExistence type="inferred from homology"/>
<dbReference type="PANTHER" id="PTHR43213">
    <property type="entry name" value="BIFUNCTIONAL DTTP/UTP PYROPHOSPHATASE/METHYLTRANSFERASE PROTEIN-RELATED"/>
    <property type="match status" value="1"/>
</dbReference>
<sequence>MSTTPDLLNPVPPEQARLILGSTSRYRRELLQRLHLPFAVCAPEVDETPMPGEPPAALARRLALAKARAVAARFPQALVIGSDQVADLDGQPIGKPGTHEKAVAQLSAMRGRTVVFQTALAVVCQSSGYEAQDLAPVSVRFRSLSDAEIEHYLRTEQPYDCAGSAKSEGLGIALLDAIDSDDPTALIGLPLIRVARMLREGGLNALSAAGAA</sequence>
<comment type="function">
    <text evidence="5">Nucleoside triphosphate pyrophosphatase that hydrolyzes 7-methyl-GTP (m(7)GTP). May have a dual role in cell division arrest and in preventing the incorporation of modified nucleotides into cellular nucleic acids.</text>
</comment>
<comment type="catalytic activity">
    <reaction evidence="5">
        <text>N(7)-methyl-GTP + H2O = N(7)-methyl-GMP + diphosphate + H(+)</text>
        <dbReference type="Rhea" id="RHEA:58744"/>
        <dbReference type="ChEBI" id="CHEBI:15377"/>
        <dbReference type="ChEBI" id="CHEBI:15378"/>
        <dbReference type="ChEBI" id="CHEBI:33019"/>
        <dbReference type="ChEBI" id="CHEBI:58285"/>
        <dbReference type="ChEBI" id="CHEBI:87133"/>
    </reaction>
</comment>
<reference evidence="6 7" key="1">
    <citation type="submission" date="2023-06" db="EMBL/GenBank/DDBJ databases">
        <title>Pelomonas sp. APW6 16S ribosomal RNA gene genome sequencing and assembly.</title>
        <authorList>
            <person name="Woo H."/>
        </authorList>
    </citation>
    <scope>NUCLEOTIDE SEQUENCE [LARGE SCALE GENOMIC DNA]</scope>
    <source>
        <strain evidence="6 7">APW6</strain>
    </source>
</reference>